<evidence type="ECO:0000313" key="1">
    <source>
        <dbReference type="EMBL" id="CAD7239483.1"/>
    </source>
</evidence>
<feature type="non-terminal residue" evidence="1">
    <location>
        <position position="1"/>
    </location>
</feature>
<dbReference type="InterPro" id="IPR016186">
    <property type="entry name" value="C-type_lectin-like/link_sf"/>
</dbReference>
<dbReference type="OrthoDB" id="441660at2759"/>
<feature type="non-terminal residue" evidence="1">
    <location>
        <position position="132"/>
    </location>
</feature>
<reference evidence="1" key="1">
    <citation type="submission" date="2020-11" db="EMBL/GenBank/DDBJ databases">
        <authorList>
            <person name="Tran Van P."/>
        </authorList>
    </citation>
    <scope>NUCLEOTIDE SEQUENCE</scope>
</reference>
<dbReference type="InterPro" id="IPR001304">
    <property type="entry name" value="C-type_lectin-like"/>
</dbReference>
<dbReference type="InterPro" id="IPR016187">
    <property type="entry name" value="CTDL_fold"/>
</dbReference>
<organism evidence="1">
    <name type="scientific">Cyprideis torosa</name>
    <dbReference type="NCBI Taxonomy" id="163714"/>
    <lineage>
        <taxon>Eukaryota</taxon>
        <taxon>Metazoa</taxon>
        <taxon>Ecdysozoa</taxon>
        <taxon>Arthropoda</taxon>
        <taxon>Crustacea</taxon>
        <taxon>Oligostraca</taxon>
        <taxon>Ostracoda</taxon>
        <taxon>Podocopa</taxon>
        <taxon>Podocopida</taxon>
        <taxon>Cytherocopina</taxon>
        <taxon>Cytheroidea</taxon>
        <taxon>Cytherideidae</taxon>
        <taxon>Cyprideis</taxon>
    </lineage>
</organism>
<proteinExistence type="predicted"/>
<dbReference type="CDD" id="cd00037">
    <property type="entry name" value="CLECT"/>
    <property type="match status" value="1"/>
</dbReference>
<dbReference type="EMBL" id="OB727639">
    <property type="protein sequence ID" value="CAD7239483.1"/>
    <property type="molecule type" value="Genomic_DNA"/>
</dbReference>
<dbReference type="SUPFAM" id="SSF56436">
    <property type="entry name" value="C-type lectin-like"/>
    <property type="match status" value="1"/>
</dbReference>
<dbReference type="PROSITE" id="PS50041">
    <property type="entry name" value="C_TYPE_LECTIN_2"/>
    <property type="match status" value="1"/>
</dbReference>
<dbReference type="Gene3D" id="3.10.100.10">
    <property type="entry name" value="Mannose-Binding Protein A, subunit A"/>
    <property type="match status" value="1"/>
</dbReference>
<name>A0A7R8X492_9CRUS</name>
<protein>
    <submittedName>
        <fullName evidence="1">Uncharacterized protein</fullName>
    </submittedName>
</protein>
<sequence>EWVDLDATSDVPVLCEIPANAPPEVLVCPTDFTLVGSMCYHIGPDPFTWDESVQYCHNAAPLATNPKLAEFKKEEELQTVIEEYLVELCNGCNRCWWIGAEDRRLSENYFNFEWVSSHYPITYNSWAPNRPA</sequence>
<accession>A0A7R8X492</accession>
<gene>
    <name evidence="1" type="ORF">CTOB1V02_LOCUS17298</name>
</gene>
<dbReference type="AlphaFoldDB" id="A0A7R8X492"/>